<gene>
    <name evidence="1" type="ORF">LADA_0B02652G</name>
</gene>
<dbReference type="AlphaFoldDB" id="A0A1G4ISB1"/>
<protein>
    <submittedName>
        <fullName evidence="1">LADA_0B02652g1_1</fullName>
    </submittedName>
</protein>
<accession>A0A1G4ISB1</accession>
<dbReference type="Proteomes" id="UP000190274">
    <property type="component" value="Chromosome B"/>
</dbReference>
<evidence type="ECO:0000313" key="1">
    <source>
        <dbReference type="EMBL" id="SCU79709.1"/>
    </source>
</evidence>
<dbReference type="OrthoDB" id="4034278at2759"/>
<reference evidence="2" key="1">
    <citation type="submission" date="2016-03" db="EMBL/GenBank/DDBJ databases">
        <authorList>
            <person name="Devillers H."/>
        </authorList>
    </citation>
    <scope>NUCLEOTIDE SEQUENCE [LARGE SCALE GENOMIC DNA]</scope>
</reference>
<dbReference type="EMBL" id="LT598456">
    <property type="protein sequence ID" value="SCU79709.1"/>
    <property type="molecule type" value="Genomic_DNA"/>
</dbReference>
<sequence>MFQHIESTSFSGNGLKRDSQWCADHQTAAKMTTQQPKCKRLKRNSSIEPSISKYPSSRDSSPLVEERLGAIAMGVRQDSCDSTESSPYVEIEDYILKGYGSTLINGGYNSRLSLDNITPVNYCLYDMDAEEFDECDFGAGAGDGNTLVETPESQDVEMA</sequence>
<proteinExistence type="predicted"/>
<evidence type="ECO:0000313" key="2">
    <source>
        <dbReference type="Proteomes" id="UP000190274"/>
    </source>
</evidence>
<organism evidence="1 2">
    <name type="scientific">Lachancea dasiensis</name>
    <dbReference type="NCBI Taxonomy" id="1072105"/>
    <lineage>
        <taxon>Eukaryota</taxon>
        <taxon>Fungi</taxon>
        <taxon>Dikarya</taxon>
        <taxon>Ascomycota</taxon>
        <taxon>Saccharomycotina</taxon>
        <taxon>Saccharomycetes</taxon>
        <taxon>Saccharomycetales</taxon>
        <taxon>Saccharomycetaceae</taxon>
        <taxon>Lachancea</taxon>
    </lineage>
</organism>
<name>A0A1G4ISB1_9SACH</name>
<keyword evidence="2" id="KW-1185">Reference proteome</keyword>